<dbReference type="OrthoDB" id="2750120at2759"/>
<dbReference type="Gene3D" id="3.80.10.10">
    <property type="entry name" value="Ribonuclease Inhibitor"/>
    <property type="match status" value="1"/>
</dbReference>
<proteinExistence type="predicted"/>
<dbReference type="EMBL" id="ML143428">
    <property type="protein sequence ID" value="TBU27752.1"/>
    <property type="molecule type" value="Genomic_DNA"/>
</dbReference>
<dbReference type="Proteomes" id="UP000292957">
    <property type="component" value="Unassembled WGS sequence"/>
</dbReference>
<evidence type="ECO:0008006" key="2">
    <source>
        <dbReference type="Google" id="ProtNLM"/>
    </source>
</evidence>
<protein>
    <recommendedName>
        <fullName evidence="2">F-box domain-containing protein</fullName>
    </recommendedName>
</protein>
<organism evidence="1">
    <name type="scientific">Dichomitus squalens</name>
    <dbReference type="NCBI Taxonomy" id="114155"/>
    <lineage>
        <taxon>Eukaryota</taxon>
        <taxon>Fungi</taxon>
        <taxon>Dikarya</taxon>
        <taxon>Basidiomycota</taxon>
        <taxon>Agaricomycotina</taxon>
        <taxon>Agaricomycetes</taxon>
        <taxon>Polyporales</taxon>
        <taxon>Polyporaceae</taxon>
        <taxon>Dichomitus</taxon>
    </lineage>
</organism>
<dbReference type="InterPro" id="IPR032675">
    <property type="entry name" value="LRR_dom_sf"/>
</dbReference>
<sequence length="511" mass="58664">MSSVLDIPIHVKLGHDILLHIFEESRMAGVLQHLSMTCRYIRSESMSILFQSCVAIIERPTTEHFLPTTLWPFVRSFTLIDDCPDITAMRHPTICYTDDRLLCGVLDGPFLRHALNSMPRLQSLTIKLRYNELHGLPWSTLDAVLSVPWLRDIVIQSYIFCPRYFPATALLPEMLPPLTTFSYRLFTTRPLPRSYPAERSALGAVVGNIHGSIETLTLPSESVSFTMFHSKVWERLRSLTLTGEYPIDLSLPLICVLASMPELCVLILAFALPIRNRQSIWPRGASVTFPWPKLTDLTLSFPDPGDQIFAYLPASLRRLSLLCCPHHCFYKWDPLLNYPWHSPILDATEMLEVLDAVQAPSLEAFRLEYRADDVDEALLRRIVTAFPHLTIIEMHRFRAEGDQDVPVTAIAKMLSRLVSLRNLRLHLDFPIMARTWMAEDEKVLWDDLKANAALIARELDSSLDSFGILRWDAYDRDFKWSFFPADPELCDCLPEDSYAILDQIIHRDDWL</sequence>
<evidence type="ECO:0000313" key="1">
    <source>
        <dbReference type="EMBL" id="TBU27752.1"/>
    </source>
</evidence>
<name>A0A4Q9MN03_9APHY</name>
<dbReference type="AlphaFoldDB" id="A0A4Q9MN03"/>
<dbReference type="SUPFAM" id="SSF52047">
    <property type="entry name" value="RNI-like"/>
    <property type="match status" value="1"/>
</dbReference>
<reference evidence="1" key="1">
    <citation type="submission" date="2019-01" db="EMBL/GenBank/DDBJ databases">
        <title>Draft genome sequences of three monokaryotic isolates of the white-rot basidiomycete fungus Dichomitus squalens.</title>
        <authorList>
            <consortium name="DOE Joint Genome Institute"/>
            <person name="Lopez S.C."/>
            <person name="Andreopoulos B."/>
            <person name="Pangilinan J."/>
            <person name="Lipzen A."/>
            <person name="Riley R."/>
            <person name="Ahrendt S."/>
            <person name="Ng V."/>
            <person name="Barry K."/>
            <person name="Daum C."/>
            <person name="Grigoriev I.V."/>
            <person name="Hilden K.S."/>
            <person name="Makela M.R."/>
            <person name="de Vries R.P."/>
        </authorList>
    </citation>
    <scope>NUCLEOTIDE SEQUENCE [LARGE SCALE GENOMIC DNA]</scope>
    <source>
        <strain evidence="1">OM18370.1</strain>
    </source>
</reference>
<accession>A0A4Q9MN03</accession>
<gene>
    <name evidence="1" type="ORF">BD311DRAFT_759615</name>
</gene>